<dbReference type="AlphaFoldDB" id="A0AAJ0D9Y2"/>
<dbReference type="InterPro" id="IPR027974">
    <property type="entry name" value="DUF4470"/>
</dbReference>
<sequence length="483" mass="54816">MAFGGKKYLWGNVPAIDILQLDRNEGSECTADLHLLFAASGDLRNVVKTLASIPENSANKLSLTINDRDFDIVSRNAILLLIAFVSESNMQAADNMIHLWYSAMISRNHIELLHGPVRKLVEDVCSKIVSKAPGTVHGKTWRFPPSSLRLVLTKEQWFSLLACFSVPDSLTHDRAQQIRTSITMAHERRDHRDRALFTRQPVHRLCAIRFREDGVLLPFGQSRAPFNEPNPTLFRSGDWPMKDSADPLDGWAFADVSGSSYGPATNDIYGKLYSYLRKLFTEFCRRLVSLSVDLRLFNTDARQLKDYLEEGTFARVEVSNISDNWCLGAASTLGHLGRFLQPSSINPNATLLTLFMNAVDEEKTDTDQAETMGTEMKEVLSYMPLIQMPQSRYDPSALMRHAACDLVRDNDKYFGRYMKKNGFENIEQNLGIVAKQRHTVIEKWPLRLKKRPGDEGAKEEFRLLVASAHTGAERYVEWRRAAR</sequence>
<accession>A0AAJ0D9Y2</accession>
<name>A0AAJ0D9Y2_9PEZI</name>
<dbReference type="Proteomes" id="UP001271007">
    <property type="component" value="Unassembled WGS sequence"/>
</dbReference>
<dbReference type="EMBL" id="JAWDJX010000147">
    <property type="protein sequence ID" value="KAK3045822.1"/>
    <property type="molecule type" value="Genomic_DNA"/>
</dbReference>
<feature type="domain" description="DUF4470" evidence="1">
    <location>
        <begin position="9"/>
        <end position="105"/>
    </location>
</feature>
<reference evidence="2" key="1">
    <citation type="submission" date="2023-04" db="EMBL/GenBank/DDBJ databases">
        <title>Black Yeasts Isolated from many extreme environments.</title>
        <authorList>
            <person name="Coleine C."/>
            <person name="Stajich J.E."/>
            <person name="Selbmann L."/>
        </authorList>
    </citation>
    <scope>NUCLEOTIDE SEQUENCE</scope>
    <source>
        <strain evidence="2">CCFEE 5312</strain>
    </source>
</reference>
<gene>
    <name evidence="2" type="ORF">LTR09_012641</name>
</gene>
<evidence type="ECO:0000313" key="3">
    <source>
        <dbReference type="Proteomes" id="UP001271007"/>
    </source>
</evidence>
<organism evidence="2 3">
    <name type="scientific">Extremus antarcticus</name>
    <dbReference type="NCBI Taxonomy" id="702011"/>
    <lineage>
        <taxon>Eukaryota</taxon>
        <taxon>Fungi</taxon>
        <taxon>Dikarya</taxon>
        <taxon>Ascomycota</taxon>
        <taxon>Pezizomycotina</taxon>
        <taxon>Dothideomycetes</taxon>
        <taxon>Dothideomycetidae</taxon>
        <taxon>Mycosphaerellales</taxon>
        <taxon>Extremaceae</taxon>
        <taxon>Extremus</taxon>
    </lineage>
</organism>
<keyword evidence="3" id="KW-1185">Reference proteome</keyword>
<evidence type="ECO:0000313" key="2">
    <source>
        <dbReference type="EMBL" id="KAK3045822.1"/>
    </source>
</evidence>
<protein>
    <recommendedName>
        <fullName evidence="1">DUF4470 domain-containing protein</fullName>
    </recommendedName>
</protein>
<proteinExistence type="predicted"/>
<dbReference type="Pfam" id="PF14737">
    <property type="entry name" value="DUF4470"/>
    <property type="match status" value="1"/>
</dbReference>
<evidence type="ECO:0000259" key="1">
    <source>
        <dbReference type="Pfam" id="PF14737"/>
    </source>
</evidence>
<comment type="caution">
    <text evidence="2">The sequence shown here is derived from an EMBL/GenBank/DDBJ whole genome shotgun (WGS) entry which is preliminary data.</text>
</comment>